<sequence length="90" mass="10153">MKVIQDLATLYSALLLLTGETGQLNFKDRVISYKAEGRVHKLQWVYDGTAWDVESGISVKAKHYQSKHGAIEHAVKELIDKLKADQIITK</sequence>
<proteinExistence type="predicted"/>
<dbReference type="Proteomes" id="UP001163046">
    <property type="component" value="Unassembled WGS sequence"/>
</dbReference>
<evidence type="ECO:0000313" key="1">
    <source>
        <dbReference type="EMBL" id="KAJ7365517.1"/>
    </source>
</evidence>
<dbReference type="OrthoDB" id="9970438at2759"/>
<dbReference type="AlphaFoldDB" id="A0A9X0CM04"/>
<accession>A0A9X0CM04</accession>
<gene>
    <name evidence="1" type="ORF">OS493_005626</name>
</gene>
<evidence type="ECO:0000313" key="2">
    <source>
        <dbReference type="Proteomes" id="UP001163046"/>
    </source>
</evidence>
<reference evidence="1" key="1">
    <citation type="submission" date="2023-01" db="EMBL/GenBank/DDBJ databases">
        <title>Genome assembly of the deep-sea coral Lophelia pertusa.</title>
        <authorList>
            <person name="Herrera S."/>
            <person name="Cordes E."/>
        </authorList>
    </citation>
    <scope>NUCLEOTIDE SEQUENCE</scope>
    <source>
        <strain evidence="1">USNM1676648</strain>
        <tissue evidence="1">Polyp</tissue>
    </source>
</reference>
<organism evidence="1 2">
    <name type="scientific">Desmophyllum pertusum</name>
    <dbReference type="NCBI Taxonomy" id="174260"/>
    <lineage>
        <taxon>Eukaryota</taxon>
        <taxon>Metazoa</taxon>
        <taxon>Cnidaria</taxon>
        <taxon>Anthozoa</taxon>
        <taxon>Hexacorallia</taxon>
        <taxon>Scleractinia</taxon>
        <taxon>Caryophylliina</taxon>
        <taxon>Caryophylliidae</taxon>
        <taxon>Desmophyllum</taxon>
    </lineage>
</organism>
<dbReference type="EMBL" id="MU827303">
    <property type="protein sequence ID" value="KAJ7365517.1"/>
    <property type="molecule type" value="Genomic_DNA"/>
</dbReference>
<name>A0A9X0CM04_9CNID</name>
<keyword evidence="2" id="KW-1185">Reference proteome</keyword>
<protein>
    <submittedName>
        <fullName evidence="1">Uncharacterized protein</fullName>
    </submittedName>
</protein>
<comment type="caution">
    <text evidence="1">The sequence shown here is derived from an EMBL/GenBank/DDBJ whole genome shotgun (WGS) entry which is preliminary data.</text>
</comment>